<keyword evidence="6 7" id="KW-0472">Membrane</keyword>
<name>A0A343TI69_9EURY</name>
<dbReference type="Proteomes" id="UP000263012">
    <property type="component" value="Chromosome"/>
</dbReference>
<evidence type="ECO:0000256" key="7">
    <source>
        <dbReference type="RuleBase" id="RU363032"/>
    </source>
</evidence>
<evidence type="ECO:0000256" key="3">
    <source>
        <dbReference type="ARBA" id="ARBA00022475"/>
    </source>
</evidence>
<keyword evidence="3" id="KW-1003">Cell membrane</keyword>
<feature type="transmembrane region" description="Helical" evidence="7">
    <location>
        <begin position="177"/>
        <end position="201"/>
    </location>
</feature>
<keyword evidence="4 7" id="KW-0812">Transmembrane</keyword>
<dbReference type="PANTHER" id="PTHR30151:SF0">
    <property type="entry name" value="ABC TRANSPORTER PERMEASE PROTEIN MJ0413-RELATED"/>
    <property type="match status" value="1"/>
</dbReference>
<protein>
    <submittedName>
        <fullName evidence="9">ABC transporter permease</fullName>
    </submittedName>
</protein>
<reference evidence="10" key="1">
    <citation type="submission" date="2017-11" db="EMBL/GenBank/DDBJ databases">
        <title>Phenotypic and genomic properties of facultatively anaerobic sulfur-reducing natronoarchaea from hypersaline soda lakes.</title>
        <authorList>
            <person name="Sorokin D.Y."/>
            <person name="Kublanov I.V."/>
            <person name="Roman P."/>
            <person name="Sinninghe Damste J.S."/>
            <person name="Golyshin P.N."/>
            <person name="Rojo D."/>
            <person name="Ciordia S."/>
            <person name="Mena M.D.C."/>
            <person name="Ferrer M."/>
            <person name="Messina E."/>
            <person name="Smedile F."/>
            <person name="La Spada G."/>
            <person name="La Cono V."/>
            <person name="Yakimov M.M."/>
        </authorList>
    </citation>
    <scope>NUCLEOTIDE SEQUENCE [LARGE SCALE GENOMIC DNA]</scope>
    <source>
        <strain evidence="10">AArc-Sl</strain>
    </source>
</reference>
<dbReference type="AlphaFoldDB" id="A0A343TI69"/>
<dbReference type="GeneID" id="37877503"/>
<dbReference type="OrthoDB" id="50379at2157"/>
<dbReference type="SUPFAM" id="SSF161098">
    <property type="entry name" value="MetI-like"/>
    <property type="match status" value="1"/>
</dbReference>
<dbReference type="Pfam" id="PF00528">
    <property type="entry name" value="BPD_transp_1"/>
    <property type="match status" value="1"/>
</dbReference>
<dbReference type="PROSITE" id="PS50928">
    <property type="entry name" value="ABC_TM1"/>
    <property type="match status" value="1"/>
</dbReference>
<evidence type="ECO:0000256" key="2">
    <source>
        <dbReference type="ARBA" id="ARBA00022448"/>
    </source>
</evidence>
<evidence type="ECO:0000313" key="9">
    <source>
        <dbReference type="EMBL" id="AUX08791.1"/>
    </source>
</evidence>
<comment type="subcellular location">
    <subcellularLocation>
        <location evidence="1 7">Cell membrane</location>
        <topology evidence="1 7">Multi-pass membrane protein</topology>
    </subcellularLocation>
</comment>
<dbReference type="GO" id="GO:0055085">
    <property type="term" value="P:transmembrane transport"/>
    <property type="evidence" value="ECO:0007669"/>
    <property type="project" value="InterPro"/>
</dbReference>
<feature type="domain" description="ABC transmembrane type-1" evidence="8">
    <location>
        <begin position="58"/>
        <end position="239"/>
    </location>
</feature>
<feature type="transmembrane region" description="Helical" evidence="7">
    <location>
        <begin position="92"/>
        <end position="116"/>
    </location>
</feature>
<evidence type="ECO:0000256" key="4">
    <source>
        <dbReference type="ARBA" id="ARBA00022692"/>
    </source>
</evidence>
<dbReference type="InterPro" id="IPR035906">
    <property type="entry name" value="MetI-like_sf"/>
</dbReference>
<comment type="similarity">
    <text evidence="7">Belongs to the binding-protein-dependent transport system permease family.</text>
</comment>
<proteinExistence type="inferred from homology"/>
<gene>
    <name evidence="9" type="ORF">AArcSl_1157</name>
</gene>
<dbReference type="CDD" id="cd06261">
    <property type="entry name" value="TM_PBP2"/>
    <property type="match status" value="1"/>
</dbReference>
<feature type="transmembrane region" description="Helical" evidence="7">
    <location>
        <begin position="122"/>
        <end position="140"/>
    </location>
</feature>
<dbReference type="InterPro" id="IPR000515">
    <property type="entry name" value="MetI-like"/>
</dbReference>
<evidence type="ECO:0000256" key="5">
    <source>
        <dbReference type="ARBA" id="ARBA00022989"/>
    </source>
</evidence>
<accession>A0A343TI69</accession>
<feature type="transmembrane region" description="Helical" evidence="7">
    <location>
        <begin position="221"/>
        <end position="239"/>
    </location>
</feature>
<evidence type="ECO:0000256" key="1">
    <source>
        <dbReference type="ARBA" id="ARBA00004651"/>
    </source>
</evidence>
<dbReference type="EMBL" id="CP025066">
    <property type="protein sequence ID" value="AUX08791.1"/>
    <property type="molecule type" value="Genomic_DNA"/>
</dbReference>
<sequence length="259" mass="27581">MRGRKLAAQFGSVAVVLLFWQLSVDVFGLVSPSVLPAPTAIAVQTAALGVDAGFLAHVASTLRRTVIASVFAAGFGIVIGLAMGWNDTVRSLLGPIFSALYPLPVVALLPLLILIFGRGDGALIFAAAFGGFFLVAWNAMSGAGGIESVYFDVARDNDATSTYALFREVLLPGSLPVVFTGLRLGLSTSFLIVISVELIAANDGLGYFMWVSWNTYQLGELYASVVVIGAFGIAITYGLERLQGYLVPWEEETPRRRLI</sequence>
<evidence type="ECO:0000313" key="10">
    <source>
        <dbReference type="Proteomes" id="UP000263012"/>
    </source>
</evidence>
<dbReference type="Gene3D" id="1.10.3720.10">
    <property type="entry name" value="MetI-like"/>
    <property type="match status" value="1"/>
</dbReference>
<keyword evidence="10" id="KW-1185">Reference proteome</keyword>
<keyword evidence="5 7" id="KW-1133">Transmembrane helix</keyword>
<dbReference type="PANTHER" id="PTHR30151">
    <property type="entry name" value="ALKANE SULFONATE ABC TRANSPORTER-RELATED, MEMBRANE SUBUNIT"/>
    <property type="match status" value="1"/>
</dbReference>
<dbReference type="RefSeq" id="WP_119816316.1">
    <property type="nucleotide sequence ID" value="NZ_CP025066.1"/>
</dbReference>
<evidence type="ECO:0000256" key="6">
    <source>
        <dbReference type="ARBA" id="ARBA00023136"/>
    </source>
</evidence>
<dbReference type="KEGG" id="hdf:AArcSl_1157"/>
<feature type="transmembrane region" description="Helical" evidence="7">
    <location>
        <begin position="66"/>
        <end position="85"/>
    </location>
</feature>
<organism evidence="9 10">
    <name type="scientific">Halalkaliarchaeum desulfuricum</name>
    <dbReference type="NCBI Taxonomy" id="2055893"/>
    <lineage>
        <taxon>Archaea</taxon>
        <taxon>Methanobacteriati</taxon>
        <taxon>Methanobacteriota</taxon>
        <taxon>Stenosarchaea group</taxon>
        <taxon>Halobacteria</taxon>
        <taxon>Halobacteriales</taxon>
        <taxon>Haloferacaceae</taxon>
        <taxon>Halalkaliarchaeum</taxon>
    </lineage>
</organism>
<dbReference type="GO" id="GO:0005886">
    <property type="term" value="C:plasma membrane"/>
    <property type="evidence" value="ECO:0007669"/>
    <property type="project" value="UniProtKB-SubCell"/>
</dbReference>
<evidence type="ECO:0000259" key="8">
    <source>
        <dbReference type="PROSITE" id="PS50928"/>
    </source>
</evidence>
<keyword evidence="2 7" id="KW-0813">Transport</keyword>